<feature type="domain" description="Phosphatidylserine Lipase ABHD16 N-terminal" evidence="3">
    <location>
        <begin position="3"/>
        <end position="131"/>
    </location>
</feature>
<keyword evidence="1" id="KW-1133">Transmembrane helix</keyword>
<dbReference type="SUPFAM" id="SSF53474">
    <property type="entry name" value="alpha/beta-Hydrolases"/>
    <property type="match status" value="1"/>
</dbReference>
<evidence type="ECO:0000259" key="3">
    <source>
        <dbReference type="Pfam" id="PF22990"/>
    </source>
</evidence>
<evidence type="ECO:0000259" key="2">
    <source>
        <dbReference type="Pfam" id="PF00561"/>
    </source>
</evidence>
<dbReference type="GO" id="GO:0006660">
    <property type="term" value="P:phosphatidylserine catabolic process"/>
    <property type="evidence" value="ECO:0007669"/>
    <property type="project" value="TreeGrafter"/>
</dbReference>
<dbReference type="PANTHER" id="PTHR12277">
    <property type="entry name" value="ALPHA/BETA HYDROLASE DOMAIN-CONTAINING PROTEIN"/>
    <property type="match status" value="1"/>
</dbReference>
<dbReference type="Gene3D" id="3.40.50.1820">
    <property type="entry name" value="alpha/beta hydrolase"/>
    <property type="match status" value="1"/>
</dbReference>
<reference evidence="4 5" key="1">
    <citation type="submission" date="2024-01" db="EMBL/GenBank/DDBJ databases">
        <title>The genome of the rayed Mediterranean limpet Patella caerulea (Linnaeus, 1758).</title>
        <authorList>
            <person name="Anh-Thu Weber A."/>
            <person name="Halstead-Nussloch G."/>
        </authorList>
    </citation>
    <scope>NUCLEOTIDE SEQUENCE [LARGE SCALE GENOMIC DNA]</scope>
    <source>
        <strain evidence="4">AATW-2023a</strain>
        <tissue evidence="4">Whole specimen</tissue>
    </source>
</reference>
<dbReference type="InterPro" id="IPR054518">
    <property type="entry name" value="ABHD16_N"/>
</dbReference>
<dbReference type="GO" id="GO:0004620">
    <property type="term" value="F:phospholipase activity"/>
    <property type="evidence" value="ECO:0007669"/>
    <property type="project" value="TreeGrafter"/>
</dbReference>
<dbReference type="InterPro" id="IPR029058">
    <property type="entry name" value="AB_hydrolase_fold"/>
</dbReference>
<feature type="transmembrane region" description="Helical" evidence="1">
    <location>
        <begin position="69"/>
        <end position="92"/>
    </location>
</feature>
<comment type="caution">
    <text evidence="4">The sequence shown here is derived from an EMBL/GenBank/DDBJ whole genome shotgun (WGS) entry which is preliminary data.</text>
</comment>
<sequence length="526" mass="59858">MENVYRCLVGPRLYRIHRQSGVEGQQYIANVIESGSDRCLKVIQFCSSLSCWFSPIILPILYRKGLFTVVGLTTASKFMLSLSLFYVTAYFVRGIGRFTNGDYVRFISILTEAQRSLSQENKKLLRRYDCELSAWPVDFRWDDGSSRDEKKKTTRSKIQVQHTPFTFKTIPYHILSYIAIHTFGRRMVYPGTTALMSTLVGDTIKQARAKLVEEKNGERAKLLTEDDNIIDSMFLDRRQNGGNGQTLVVCFEGNAGFYEIGCIGTPTELGFSVLGWNHPGYGESTGIPFPDQEQNAVDTVMQYAIHRLGFLPENICLFAWSIGGYSASWAAMQYPDVKQVILDATFDDIVPLATSKMPGAWKNLVTFTLRKYMNLNVSELLNEYLGPILIIRRSKDEIITTDVTPGYPPNISTNRGNFLLQNLLKKRYPNLINEAASALLDEWLAGESSHQEIMFMTHQVDSNYCKSVLEKYSSTYPINIGENLNQDQKKQLVLYLASKYMQDFDSTHCTPLPPIYFRTPWSHSQL</sequence>
<dbReference type="Proteomes" id="UP001347796">
    <property type="component" value="Unassembled WGS sequence"/>
</dbReference>
<evidence type="ECO:0000313" key="5">
    <source>
        <dbReference type="Proteomes" id="UP001347796"/>
    </source>
</evidence>
<accession>A0AAN8KJ50</accession>
<dbReference type="GO" id="GO:0047372">
    <property type="term" value="F:monoacylglycerol lipase activity"/>
    <property type="evidence" value="ECO:0007669"/>
    <property type="project" value="TreeGrafter"/>
</dbReference>
<evidence type="ECO:0000313" key="4">
    <source>
        <dbReference type="EMBL" id="KAK6196043.1"/>
    </source>
</evidence>
<dbReference type="InterPro" id="IPR000073">
    <property type="entry name" value="AB_hydrolase_1"/>
</dbReference>
<dbReference type="GO" id="GO:0052651">
    <property type="term" value="P:monoacylglycerol catabolic process"/>
    <property type="evidence" value="ECO:0007669"/>
    <property type="project" value="TreeGrafter"/>
</dbReference>
<keyword evidence="1" id="KW-0812">Transmembrane</keyword>
<dbReference type="PANTHER" id="PTHR12277:SF72">
    <property type="entry name" value="BAT5L PROTEIN"/>
    <property type="match status" value="1"/>
</dbReference>
<proteinExistence type="predicted"/>
<organism evidence="4 5">
    <name type="scientific">Patella caerulea</name>
    <name type="common">Rayed Mediterranean limpet</name>
    <dbReference type="NCBI Taxonomy" id="87958"/>
    <lineage>
        <taxon>Eukaryota</taxon>
        <taxon>Metazoa</taxon>
        <taxon>Spiralia</taxon>
        <taxon>Lophotrochozoa</taxon>
        <taxon>Mollusca</taxon>
        <taxon>Gastropoda</taxon>
        <taxon>Patellogastropoda</taxon>
        <taxon>Patelloidea</taxon>
        <taxon>Patellidae</taxon>
        <taxon>Patella</taxon>
    </lineage>
</organism>
<feature type="domain" description="AB hydrolase-1" evidence="2">
    <location>
        <begin position="247"/>
        <end position="390"/>
    </location>
</feature>
<gene>
    <name evidence="4" type="ORF">SNE40_001344</name>
</gene>
<evidence type="ECO:0000256" key="1">
    <source>
        <dbReference type="SAM" id="Phobius"/>
    </source>
</evidence>
<dbReference type="EMBL" id="JAZGQO010000001">
    <property type="protein sequence ID" value="KAK6196043.1"/>
    <property type="molecule type" value="Genomic_DNA"/>
</dbReference>
<dbReference type="AlphaFoldDB" id="A0AAN8KJ50"/>
<dbReference type="GO" id="GO:0012505">
    <property type="term" value="C:endomembrane system"/>
    <property type="evidence" value="ECO:0007669"/>
    <property type="project" value="TreeGrafter"/>
</dbReference>
<protein>
    <submittedName>
        <fullName evidence="4">Uncharacterized protein</fullName>
    </submittedName>
</protein>
<dbReference type="Pfam" id="PF22990">
    <property type="entry name" value="ABHD16_N"/>
    <property type="match status" value="1"/>
</dbReference>
<name>A0AAN8KJ50_PATCE</name>
<keyword evidence="1" id="KW-0472">Membrane</keyword>
<dbReference type="Pfam" id="PF00561">
    <property type="entry name" value="Abhydrolase_1"/>
    <property type="match status" value="1"/>
</dbReference>
<keyword evidence="5" id="KW-1185">Reference proteome</keyword>